<keyword evidence="3" id="KW-1185">Reference proteome</keyword>
<gene>
    <name evidence="2" type="ORF">Fot_51312</name>
</gene>
<comment type="caution">
    <text evidence="2">The sequence shown here is derived from an EMBL/GenBank/DDBJ whole genome shotgun (WGS) entry which is preliminary data.</text>
</comment>
<protein>
    <submittedName>
        <fullName evidence="2">WD repeat-containing protein 43</fullName>
    </submittedName>
</protein>
<sequence>METAGAEILASKILQYHPNSILALVFHYIIPARFLHFRSTPGILQQNELLKIVRPYRKLSPDYSISSSGKIHKSGLNDFVTVDDGEEDNGKVTPIIYEDNDEGDDKGSIDSMEIESNQDGEKPQVFSDISDDEISD</sequence>
<name>A0ABD1PV53_9LAMI</name>
<accession>A0ABD1PV53</accession>
<reference evidence="3" key="1">
    <citation type="submission" date="2024-07" db="EMBL/GenBank/DDBJ databases">
        <title>Two chromosome-level genome assemblies of Korean endemic species Abeliophyllum distichum and Forsythia ovata (Oleaceae).</title>
        <authorList>
            <person name="Jang H."/>
        </authorList>
    </citation>
    <scope>NUCLEOTIDE SEQUENCE [LARGE SCALE GENOMIC DNA]</scope>
</reference>
<organism evidence="2 3">
    <name type="scientific">Forsythia ovata</name>
    <dbReference type="NCBI Taxonomy" id="205694"/>
    <lineage>
        <taxon>Eukaryota</taxon>
        <taxon>Viridiplantae</taxon>
        <taxon>Streptophyta</taxon>
        <taxon>Embryophyta</taxon>
        <taxon>Tracheophyta</taxon>
        <taxon>Spermatophyta</taxon>
        <taxon>Magnoliopsida</taxon>
        <taxon>eudicotyledons</taxon>
        <taxon>Gunneridae</taxon>
        <taxon>Pentapetalae</taxon>
        <taxon>asterids</taxon>
        <taxon>lamiids</taxon>
        <taxon>Lamiales</taxon>
        <taxon>Oleaceae</taxon>
        <taxon>Forsythieae</taxon>
        <taxon>Forsythia</taxon>
    </lineage>
</organism>
<evidence type="ECO:0000256" key="1">
    <source>
        <dbReference type="SAM" id="MobiDB-lite"/>
    </source>
</evidence>
<dbReference type="AlphaFoldDB" id="A0ABD1PV53"/>
<evidence type="ECO:0000313" key="3">
    <source>
        <dbReference type="Proteomes" id="UP001604277"/>
    </source>
</evidence>
<evidence type="ECO:0000313" key="2">
    <source>
        <dbReference type="EMBL" id="KAL2467787.1"/>
    </source>
</evidence>
<dbReference type="Proteomes" id="UP001604277">
    <property type="component" value="Unassembled WGS sequence"/>
</dbReference>
<proteinExistence type="predicted"/>
<dbReference type="EMBL" id="JBFOLJ010000017">
    <property type="protein sequence ID" value="KAL2467787.1"/>
    <property type="molecule type" value="Genomic_DNA"/>
</dbReference>
<feature type="region of interest" description="Disordered" evidence="1">
    <location>
        <begin position="79"/>
        <end position="136"/>
    </location>
</feature>